<dbReference type="InterPro" id="IPR021491">
    <property type="entry name" value="DUF3145"/>
</dbReference>
<protein>
    <submittedName>
        <fullName evidence="1">Unannotated protein</fullName>
    </submittedName>
</protein>
<reference evidence="1" key="1">
    <citation type="submission" date="2020-05" db="EMBL/GenBank/DDBJ databases">
        <authorList>
            <person name="Chiriac C."/>
            <person name="Salcher M."/>
            <person name="Ghai R."/>
            <person name="Kavagutti S V."/>
        </authorList>
    </citation>
    <scope>NUCLEOTIDE SEQUENCE</scope>
</reference>
<evidence type="ECO:0000313" key="1">
    <source>
        <dbReference type="EMBL" id="CAB4640842.1"/>
    </source>
</evidence>
<accession>A0A6J6JUT6</accession>
<organism evidence="1">
    <name type="scientific">freshwater metagenome</name>
    <dbReference type="NCBI Taxonomy" id="449393"/>
    <lineage>
        <taxon>unclassified sequences</taxon>
        <taxon>metagenomes</taxon>
        <taxon>ecological metagenomes</taxon>
    </lineage>
</organism>
<dbReference type="EMBL" id="CAEZVZ010000041">
    <property type="protein sequence ID" value="CAB4640842.1"/>
    <property type="molecule type" value="Genomic_DNA"/>
</dbReference>
<gene>
    <name evidence="1" type="ORF">UFOPK2162_00425</name>
</gene>
<dbReference type="Pfam" id="PF11343">
    <property type="entry name" value="DUF3145"/>
    <property type="match status" value="1"/>
</dbReference>
<proteinExistence type="predicted"/>
<sequence>MEQMNSSGRTVTQKFHVTGFLTIHSAPAALRPHIEWGLQSILGTWVTLEWKPQPKAAGTYRTTVEFRDRAGTAAKVATALKAWHYLRFEVREESEVGGEFFRFTPDLGIHRSVIDGMGTILVSEHLIAQALGKGFDEESLREEFERLLGNSWELALEPFRGVEMEEVMALRAI</sequence>
<dbReference type="AlphaFoldDB" id="A0A6J6JUT6"/>
<name>A0A6J6JUT6_9ZZZZ</name>